<evidence type="ECO:0000256" key="1">
    <source>
        <dbReference type="SAM" id="MobiDB-lite"/>
    </source>
</evidence>
<sequence>MLSPRNSSSCSPCQSTERITEDFS</sequence>
<dbReference type="EMBL" id="GBRH01251128">
    <property type="protein sequence ID" value="JAD46767.1"/>
    <property type="molecule type" value="Transcribed_RNA"/>
</dbReference>
<accession>A0A0A9AI43</accession>
<reference evidence="2" key="2">
    <citation type="journal article" date="2015" name="Data Brief">
        <title>Shoot transcriptome of the giant reed, Arundo donax.</title>
        <authorList>
            <person name="Barrero R.A."/>
            <person name="Guerrero F.D."/>
            <person name="Moolhuijzen P."/>
            <person name="Goolsby J.A."/>
            <person name="Tidwell J."/>
            <person name="Bellgard S.E."/>
            <person name="Bellgard M.I."/>
        </authorList>
    </citation>
    <scope>NUCLEOTIDE SEQUENCE</scope>
    <source>
        <tissue evidence="2">Shoot tissue taken approximately 20 cm above the soil surface</tissue>
    </source>
</reference>
<dbReference type="AlphaFoldDB" id="A0A0A9AI43"/>
<feature type="compositionally biased region" description="Polar residues" evidence="1">
    <location>
        <begin position="1"/>
        <end position="17"/>
    </location>
</feature>
<protein>
    <submittedName>
        <fullName evidence="2">Uncharacterized protein</fullName>
    </submittedName>
</protein>
<proteinExistence type="predicted"/>
<feature type="region of interest" description="Disordered" evidence="1">
    <location>
        <begin position="1"/>
        <end position="24"/>
    </location>
</feature>
<organism evidence="2">
    <name type="scientific">Arundo donax</name>
    <name type="common">Giant reed</name>
    <name type="synonym">Donax arundinaceus</name>
    <dbReference type="NCBI Taxonomy" id="35708"/>
    <lineage>
        <taxon>Eukaryota</taxon>
        <taxon>Viridiplantae</taxon>
        <taxon>Streptophyta</taxon>
        <taxon>Embryophyta</taxon>
        <taxon>Tracheophyta</taxon>
        <taxon>Spermatophyta</taxon>
        <taxon>Magnoliopsida</taxon>
        <taxon>Liliopsida</taxon>
        <taxon>Poales</taxon>
        <taxon>Poaceae</taxon>
        <taxon>PACMAD clade</taxon>
        <taxon>Arundinoideae</taxon>
        <taxon>Arundineae</taxon>
        <taxon>Arundo</taxon>
    </lineage>
</organism>
<name>A0A0A9AI43_ARUDO</name>
<evidence type="ECO:0000313" key="2">
    <source>
        <dbReference type="EMBL" id="JAD46767.1"/>
    </source>
</evidence>
<reference evidence="2" key="1">
    <citation type="submission" date="2014-09" db="EMBL/GenBank/DDBJ databases">
        <authorList>
            <person name="Magalhaes I.L.F."/>
            <person name="Oliveira U."/>
            <person name="Santos F.R."/>
            <person name="Vidigal T.H.D.A."/>
            <person name="Brescovit A.D."/>
            <person name="Santos A.J."/>
        </authorList>
    </citation>
    <scope>NUCLEOTIDE SEQUENCE</scope>
    <source>
        <tissue evidence="2">Shoot tissue taken approximately 20 cm above the soil surface</tissue>
    </source>
</reference>